<feature type="signal peptide" evidence="1">
    <location>
        <begin position="1"/>
        <end position="24"/>
    </location>
</feature>
<keyword evidence="4" id="KW-1185">Reference proteome</keyword>
<evidence type="ECO:0000313" key="4">
    <source>
        <dbReference type="Proteomes" id="UP001465976"/>
    </source>
</evidence>
<dbReference type="Proteomes" id="UP001465976">
    <property type="component" value="Unassembled WGS sequence"/>
</dbReference>
<dbReference type="Pfam" id="PF00135">
    <property type="entry name" value="COesterase"/>
    <property type="match status" value="1"/>
</dbReference>
<dbReference type="PANTHER" id="PTHR11559">
    <property type="entry name" value="CARBOXYLESTERASE"/>
    <property type="match status" value="1"/>
</dbReference>
<dbReference type="SUPFAM" id="SSF53474">
    <property type="entry name" value="alpha/beta-Hydrolases"/>
    <property type="match status" value="1"/>
</dbReference>
<gene>
    <name evidence="3" type="ORF">V5O48_012665</name>
</gene>
<proteinExistence type="predicted"/>
<organism evidence="3 4">
    <name type="scientific">Marasmius crinis-equi</name>
    <dbReference type="NCBI Taxonomy" id="585013"/>
    <lineage>
        <taxon>Eukaryota</taxon>
        <taxon>Fungi</taxon>
        <taxon>Dikarya</taxon>
        <taxon>Basidiomycota</taxon>
        <taxon>Agaricomycotina</taxon>
        <taxon>Agaricomycetes</taxon>
        <taxon>Agaricomycetidae</taxon>
        <taxon>Agaricales</taxon>
        <taxon>Marasmiineae</taxon>
        <taxon>Marasmiaceae</taxon>
        <taxon>Marasmius</taxon>
    </lineage>
</organism>
<dbReference type="InterPro" id="IPR029058">
    <property type="entry name" value="AB_hydrolase_fold"/>
</dbReference>
<accession>A0ABR3F285</accession>
<comment type="caution">
    <text evidence="3">The sequence shown here is derived from an EMBL/GenBank/DDBJ whole genome shotgun (WGS) entry which is preliminary data.</text>
</comment>
<dbReference type="InterPro" id="IPR050309">
    <property type="entry name" value="Type-B_Carboxylest/Lipase"/>
</dbReference>
<keyword evidence="1" id="KW-0732">Signal</keyword>
<dbReference type="InterPro" id="IPR019819">
    <property type="entry name" value="Carboxylesterase_B_CS"/>
</dbReference>
<dbReference type="Gene3D" id="3.40.50.1820">
    <property type="entry name" value="alpha/beta hydrolase"/>
    <property type="match status" value="1"/>
</dbReference>
<evidence type="ECO:0000259" key="2">
    <source>
        <dbReference type="Pfam" id="PF00135"/>
    </source>
</evidence>
<evidence type="ECO:0000313" key="3">
    <source>
        <dbReference type="EMBL" id="KAL0569301.1"/>
    </source>
</evidence>
<sequence>MSRARAFFVNLLLFTAFSLHGVTSLEQPPDVTLGRTRLTGARNAELNVEFFGGIPFAESPLGDLRFRQPVLKSALNTSEFDASKPGLACLQAALPADAVTEDCLTLNIFRPAAATGSTEKLPVLFWIYGGGWISGSAARYNGSRLVSRSVARGTPVLVVTVNYRTGPLGFPLGEEAAGDNVLNLGLRDNLVALEWVQANIEAFGGDPSKVTMFGESAGAGEIDLLLFNDQINDLASGAILESDPGIALMVPSLTNEVWSGFVGAVSACSHLSNTKNTLECLRSESVSSGDLLQAFELANVTFSGPSAVWGPVLDGKGGVIPDYPSRSTVKADFPVIIGNCLDEGTIFEYQSTINTSSDDAVRELVKLLSQRPPGENEAIQRITEHILEAYPNVPSLGSPFDTGNDTFGLDPSYKRVSAVLGDSLFQSHRRFLLEQLAQRPQTQVYSFIFADSNEGVITVPREFILGSPPPGSLGVTHSAEIFYVFGTLEDELGAETVARSTSELSQAMMDYWISFAVTGDPNDGRGAQRPSWKPFSSDNRVIIQLKGNDTRMIPDTFREKTISVFNEDPIAFRR</sequence>
<dbReference type="EMBL" id="JBAHYK010001150">
    <property type="protein sequence ID" value="KAL0569301.1"/>
    <property type="molecule type" value="Genomic_DNA"/>
</dbReference>
<feature type="domain" description="Carboxylesterase type B" evidence="2">
    <location>
        <begin position="34"/>
        <end position="552"/>
    </location>
</feature>
<dbReference type="PROSITE" id="PS00941">
    <property type="entry name" value="CARBOXYLESTERASE_B_2"/>
    <property type="match status" value="1"/>
</dbReference>
<protein>
    <recommendedName>
        <fullName evidence="2">Carboxylesterase type B domain-containing protein</fullName>
    </recommendedName>
</protein>
<dbReference type="InterPro" id="IPR002018">
    <property type="entry name" value="CarbesteraseB"/>
</dbReference>
<name>A0ABR3F285_9AGAR</name>
<evidence type="ECO:0000256" key="1">
    <source>
        <dbReference type="SAM" id="SignalP"/>
    </source>
</evidence>
<reference evidence="3 4" key="1">
    <citation type="submission" date="2024-02" db="EMBL/GenBank/DDBJ databases">
        <title>A draft genome for the cacao thread blight pathogen Marasmius crinis-equi.</title>
        <authorList>
            <person name="Cohen S.P."/>
            <person name="Baruah I.K."/>
            <person name="Amoako-Attah I."/>
            <person name="Bukari Y."/>
            <person name="Meinhardt L.W."/>
            <person name="Bailey B.A."/>
        </authorList>
    </citation>
    <scope>NUCLEOTIDE SEQUENCE [LARGE SCALE GENOMIC DNA]</scope>
    <source>
        <strain evidence="3 4">GH-76</strain>
    </source>
</reference>
<feature type="chain" id="PRO_5046348693" description="Carboxylesterase type B domain-containing protein" evidence="1">
    <location>
        <begin position="25"/>
        <end position="574"/>
    </location>
</feature>